<accession>A0AAY5EJB5</accession>
<keyword evidence="5" id="KW-0677">Repeat</keyword>
<dbReference type="InterPro" id="IPR015943">
    <property type="entry name" value="WD40/YVTN_repeat-like_dom_sf"/>
</dbReference>
<keyword evidence="6" id="KW-0112">Calmodulin-binding</keyword>
<feature type="region of interest" description="Disordered" evidence="10">
    <location>
        <begin position="206"/>
        <end position="229"/>
    </location>
</feature>
<dbReference type="Pfam" id="PF08232">
    <property type="entry name" value="Striatin"/>
    <property type="match status" value="1"/>
</dbReference>
<dbReference type="GO" id="GO:0005737">
    <property type="term" value="C:cytoplasm"/>
    <property type="evidence" value="ECO:0007669"/>
    <property type="project" value="UniProtKB-SubCell"/>
</dbReference>
<evidence type="ECO:0000256" key="2">
    <source>
        <dbReference type="ARBA" id="ARBA00009616"/>
    </source>
</evidence>
<dbReference type="Ensembl" id="ENSEEET00000056206.1">
    <property type="protein sequence ID" value="ENSEEEP00000056442.1"/>
    <property type="gene ID" value="ENSEEEG00000009505.2"/>
</dbReference>
<evidence type="ECO:0000259" key="11">
    <source>
        <dbReference type="Pfam" id="PF08232"/>
    </source>
</evidence>
<dbReference type="PANTHER" id="PTHR15653">
    <property type="entry name" value="STRIATIN"/>
    <property type="match status" value="1"/>
</dbReference>
<evidence type="ECO:0000256" key="7">
    <source>
        <dbReference type="ARBA" id="ARBA00023054"/>
    </source>
</evidence>
<dbReference type="GO" id="GO:0044877">
    <property type="term" value="F:protein-containing complex binding"/>
    <property type="evidence" value="ECO:0007669"/>
    <property type="project" value="TreeGrafter"/>
</dbReference>
<feature type="region of interest" description="Disordered" evidence="10">
    <location>
        <begin position="1"/>
        <end position="61"/>
    </location>
</feature>
<evidence type="ECO:0000256" key="3">
    <source>
        <dbReference type="ARBA" id="ARBA00022490"/>
    </source>
</evidence>
<evidence type="ECO:0000256" key="5">
    <source>
        <dbReference type="ARBA" id="ARBA00022737"/>
    </source>
</evidence>
<dbReference type="FunFam" id="1.20.5.300:FF:000001">
    <property type="entry name" value="striatin isoform X1"/>
    <property type="match status" value="1"/>
</dbReference>
<feature type="region of interest" description="Disordered" evidence="10">
    <location>
        <begin position="132"/>
        <end position="170"/>
    </location>
</feature>
<dbReference type="PANTHER" id="PTHR15653:SF1">
    <property type="entry name" value="STRIATIN-4"/>
    <property type="match status" value="1"/>
</dbReference>
<feature type="compositionally biased region" description="Low complexity" evidence="10">
    <location>
        <begin position="32"/>
        <end position="49"/>
    </location>
</feature>
<dbReference type="GO" id="GO:0005516">
    <property type="term" value="F:calmodulin binding"/>
    <property type="evidence" value="ECO:0007669"/>
    <property type="project" value="UniProtKB-KW"/>
</dbReference>
<evidence type="ECO:0000256" key="9">
    <source>
        <dbReference type="SAM" id="Coils"/>
    </source>
</evidence>
<feature type="repeat" description="WD" evidence="8">
    <location>
        <begin position="626"/>
        <end position="658"/>
    </location>
</feature>
<dbReference type="PROSITE" id="PS50294">
    <property type="entry name" value="WD_REPEATS_REGION"/>
    <property type="match status" value="3"/>
</dbReference>
<reference evidence="12" key="2">
    <citation type="submission" date="2025-08" db="UniProtKB">
        <authorList>
            <consortium name="Ensembl"/>
        </authorList>
    </citation>
    <scope>IDENTIFICATION</scope>
</reference>
<dbReference type="InterPro" id="IPR051488">
    <property type="entry name" value="WD_repeat_striatin"/>
</dbReference>
<dbReference type="InterPro" id="IPR036322">
    <property type="entry name" value="WD40_repeat_dom_sf"/>
</dbReference>
<dbReference type="Gene3D" id="2.130.10.10">
    <property type="entry name" value="YVTN repeat-like/Quinoprotein amine dehydrogenase"/>
    <property type="match status" value="3"/>
</dbReference>
<feature type="coiled-coil region" evidence="9">
    <location>
        <begin position="83"/>
        <end position="131"/>
    </location>
</feature>
<comment type="subcellular location">
    <subcellularLocation>
        <location evidence="1">Cytoplasm</location>
    </subcellularLocation>
</comment>
<evidence type="ECO:0000256" key="10">
    <source>
        <dbReference type="SAM" id="MobiDB-lite"/>
    </source>
</evidence>
<keyword evidence="8" id="KW-0853">WD repeat</keyword>
<dbReference type="Gene3D" id="1.20.5.300">
    <property type="match status" value="1"/>
</dbReference>
<reference evidence="12 13" key="1">
    <citation type="submission" date="2020-05" db="EMBL/GenBank/DDBJ databases">
        <title>Electrophorus electricus (electric eel) genome, fEleEle1, primary haplotype.</title>
        <authorList>
            <person name="Myers G."/>
            <person name="Meyer A."/>
            <person name="Fedrigo O."/>
            <person name="Formenti G."/>
            <person name="Rhie A."/>
            <person name="Tracey A."/>
            <person name="Sims Y."/>
            <person name="Jarvis E.D."/>
        </authorList>
    </citation>
    <scope>NUCLEOTIDE SEQUENCE [LARGE SCALE GENOMIC DNA]</scope>
</reference>
<sequence>IMEAERSGGMGGGTSQNITGSGATRNPNGPKTVIGPATPAAAAVGTIPGSSQPREQQDGEAGLSLPGILHFIQYEWGRFQAEKYRWEAERDELRAQVAFLQGERKGQENMKQDLVRRIKMLEYALKQERAKYQKLKTGTDQSPGEKKPEAENEPIPNGPAEVDSEPPSQMSWKEGRQLLRKYLEEVGYSDTILDMRSKRVRSLLGRSSAEVNGPLPNEPRPEPEPHTGGESLLVRQIEEQIKRNAGKEGSKERMGGSVLDKIPFLHSCEDDEDDSDEDDDFQGIATDCIDGPRKTKKHCRILVIAHSGWNFMCKCSSCTVGGTLGFSSDVFILDAVGGGDINLGELADLTVANDNDLTIDLQDSREEFKKTWNPRFTLRSHFDAIRALTFHPTQAVLLTASEDALILSFHVLSLAMGEEGETCFSGGLDGSVRGWKIPELNVDPYDNYDPGVESSVLLGHEDSVWDLTYSSTLKRLASCSADGTVRIWDPQSSTPCISVFNKEKEHGTPTSIAFGNADLSQAVVSFDGGETVLYDLNTEQSSDLINRVVSHPSQPISITAHENRTIRFMDNKTGKVIHSMVAHLDAVTCLTTDPKGTYLISGSHDCSVRLWMLDNRTCVQEITAHRKKHDEAIHDVAFHPAQPFIASAGADALAKIFV</sequence>
<dbReference type="SUPFAM" id="SSF50978">
    <property type="entry name" value="WD40 repeat-like"/>
    <property type="match status" value="1"/>
</dbReference>
<evidence type="ECO:0000313" key="13">
    <source>
        <dbReference type="Proteomes" id="UP000314983"/>
    </source>
</evidence>
<keyword evidence="4" id="KW-0597">Phosphoprotein</keyword>
<dbReference type="SMART" id="SM00320">
    <property type="entry name" value="WD40"/>
    <property type="match status" value="5"/>
</dbReference>
<feature type="domain" description="Striatin N-terminal" evidence="11">
    <location>
        <begin position="64"/>
        <end position="193"/>
    </location>
</feature>
<organism evidence="12 13">
    <name type="scientific">Electrophorus electricus</name>
    <name type="common">Electric eel</name>
    <name type="synonym">Gymnotus electricus</name>
    <dbReference type="NCBI Taxonomy" id="8005"/>
    <lineage>
        <taxon>Eukaryota</taxon>
        <taxon>Metazoa</taxon>
        <taxon>Chordata</taxon>
        <taxon>Craniata</taxon>
        <taxon>Vertebrata</taxon>
        <taxon>Euteleostomi</taxon>
        <taxon>Actinopterygii</taxon>
        <taxon>Neopterygii</taxon>
        <taxon>Teleostei</taxon>
        <taxon>Ostariophysi</taxon>
        <taxon>Gymnotiformes</taxon>
        <taxon>Gymnotoidei</taxon>
        <taxon>Gymnotidae</taxon>
        <taxon>Electrophorus</taxon>
    </lineage>
</organism>
<proteinExistence type="inferred from homology"/>
<dbReference type="Pfam" id="PF00400">
    <property type="entry name" value="WD40"/>
    <property type="match status" value="4"/>
</dbReference>
<feature type="repeat" description="WD" evidence="8">
    <location>
        <begin position="580"/>
        <end position="621"/>
    </location>
</feature>
<dbReference type="GO" id="GO:0051721">
    <property type="term" value="F:protein phosphatase 2A binding"/>
    <property type="evidence" value="ECO:0007669"/>
    <property type="project" value="TreeGrafter"/>
</dbReference>
<dbReference type="FunFam" id="2.130.10.10:FF:000498">
    <property type="entry name" value="Striatin 3"/>
    <property type="match status" value="1"/>
</dbReference>
<evidence type="ECO:0000256" key="6">
    <source>
        <dbReference type="ARBA" id="ARBA00022860"/>
    </source>
</evidence>
<reference evidence="12" key="3">
    <citation type="submission" date="2025-09" db="UniProtKB">
        <authorList>
            <consortium name="Ensembl"/>
        </authorList>
    </citation>
    <scope>IDENTIFICATION</scope>
</reference>
<dbReference type="GO" id="GO:0030425">
    <property type="term" value="C:dendrite"/>
    <property type="evidence" value="ECO:0007669"/>
    <property type="project" value="TreeGrafter"/>
</dbReference>
<dbReference type="AlphaFoldDB" id="A0AAY5EJB5"/>
<evidence type="ECO:0000313" key="12">
    <source>
        <dbReference type="Ensembl" id="ENSEEEP00000056442.1"/>
    </source>
</evidence>
<comment type="similarity">
    <text evidence="2">Belongs to the WD repeat striatin family.</text>
</comment>
<keyword evidence="7 9" id="KW-0175">Coiled coil</keyword>
<protein>
    <recommendedName>
        <fullName evidence="11">Striatin N-terminal domain-containing protein</fullName>
    </recommendedName>
</protein>
<dbReference type="PROSITE" id="PS50082">
    <property type="entry name" value="WD_REPEATS_2"/>
    <property type="match status" value="3"/>
</dbReference>
<dbReference type="CDD" id="cd00200">
    <property type="entry name" value="WD40"/>
    <property type="match status" value="1"/>
</dbReference>
<evidence type="ECO:0000256" key="8">
    <source>
        <dbReference type="PROSITE-ProRule" id="PRU00221"/>
    </source>
</evidence>
<dbReference type="GO" id="GO:0070016">
    <property type="term" value="F:armadillo repeat domain binding"/>
    <property type="evidence" value="ECO:0007669"/>
    <property type="project" value="TreeGrafter"/>
</dbReference>
<dbReference type="InterPro" id="IPR001680">
    <property type="entry name" value="WD40_rpt"/>
</dbReference>
<evidence type="ECO:0000256" key="4">
    <source>
        <dbReference type="ARBA" id="ARBA00022553"/>
    </source>
</evidence>
<dbReference type="GeneTree" id="ENSGT00950000183095"/>
<feature type="repeat" description="WD" evidence="8">
    <location>
        <begin position="457"/>
        <end position="489"/>
    </location>
</feature>
<evidence type="ECO:0000256" key="1">
    <source>
        <dbReference type="ARBA" id="ARBA00004496"/>
    </source>
</evidence>
<gene>
    <name evidence="12" type="primary">STRN4</name>
</gene>
<dbReference type="InterPro" id="IPR013258">
    <property type="entry name" value="Striatin_N"/>
</dbReference>
<feature type="compositionally biased region" description="Polar residues" evidence="10">
    <location>
        <begin position="15"/>
        <end position="29"/>
    </location>
</feature>
<dbReference type="Proteomes" id="UP000314983">
    <property type="component" value="Chromosome 15"/>
</dbReference>
<keyword evidence="13" id="KW-1185">Reference proteome</keyword>
<name>A0AAY5EJB5_ELEEL</name>
<keyword evidence="3" id="KW-0963">Cytoplasm</keyword>